<organism evidence="1 2">
    <name type="scientific">Archangium gephyra</name>
    <dbReference type="NCBI Taxonomy" id="48"/>
    <lineage>
        <taxon>Bacteria</taxon>
        <taxon>Pseudomonadati</taxon>
        <taxon>Myxococcota</taxon>
        <taxon>Myxococcia</taxon>
        <taxon>Myxococcales</taxon>
        <taxon>Cystobacterineae</taxon>
        <taxon>Archangiaceae</taxon>
        <taxon>Archangium</taxon>
    </lineage>
</organism>
<protein>
    <submittedName>
        <fullName evidence="1">Uncharacterized protein</fullName>
    </submittedName>
</protein>
<accession>A0A2W5T2K6</accession>
<sequence>MAGLGTLTIAADPELVELLKRFYRDAETIKESLGQPSSSANRFKPDMKTLRDAFAKMHDRAMGDDSIVYMSIPPRPEVDADLLLHAALDELDAARKRLAVLEGITPELASATSEGELPRYSVRWNGPQLPLAVPMPDGYWTPWHLADEARVSSLKEFGRYLAALVRDNASPRTTDDELDAMVDEALTAHGEAKWLEGTARRCQSCSRCWDVPCGGCQAGGICDAHCHCDESSAGRPSDEDEDEEVSE</sequence>
<dbReference type="Proteomes" id="UP000249061">
    <property type="component" value="Unassembled WGS sequence"/>
</dbReference>
<reference evidence="1 2" key="1">
    <citation type="submission" date="2017-08" db="EMBL/GenBank/DDBJ databases">
        <title>Infants hospitalized years apart are colonized by the same room-sourced microbial strains.</title>
        <authorList>
            <person name="Brooks B."/>
            <person name="Olm M.R."/>
            <person name="Firek B.A."/>
            <person name="Baker R."/>
            <person name="Thomas B.C."/>
            <person name="Morowitz M.J."/>
            <person name="Banfield J.F."/>
        </authorList>
    </citation>
    <scope>NUCLEOTIDE SEQUENCE [LARGE SCALE GENOMIC DNA]</scope>
    <source>
        <strain evidence="1">S2_003_000_R2_14</strain>
    </source>
</reference>
<evidence type="ECO:0000313" key="2">
    <source>
        <dbReference type="Proteomes" id="UP000249061"/>
    </source>
</evidence>
<evidence type="ECO:0000313" key="1">
    <source>
        <dbReference type="EMBL" id="PZR07103.1"/>
    </source>
</evidence>
<comment type="caution">
    <text evidence="1">The sequence shown here is derived from an EMBL/GenBank/DDBJ whole genome shotgun (WGS) entry which is preliminary data.</text>
</comment>
<dbReference type="AlphaFoldDB" id="A0A2W5T2K6"/>
<name>A0A2W5T2K6_9BACT</name>
<gene>
    <name evidence="1" type="ORF">DI536_29030</name>
</gene>
<proteinExistence type="predicted"/>
<dbReference type="EMBL" id="QFQP01000034">
    <property type="protein sequence ID" value="PZR07103.1"/>
    <property type="molecule type" value="Genomic_DNA"/>
</dbReference>